<dbReference type="EMBL" id="CARXXK010001583">
    <property type="protein sequence ID" value="CAI6376840.1"/>
    <property type="molecule type" value="Genomic_DNA"/>
</dbReference>
<accession>A0AAV0Y7G4</accession>
<proteinExistence type="predicted"/>
<keyword evidence="2" id="KW-1185">Reference proteome</keyword>
<evidence type="ECO:0000313" key="2">
    <source>
        <dbReference type="Proteomes" id="UP001160148"/>
    </source>
</evidence>
<organism evidence="1 2">
    <name type="scientific">Macrosiphum euphorbiae</name>
    <name type="common">potato aphid</name>
    <dbReference type="NCBI Taxonomy" id="13131"/>
    <lineage>
        <taxon>Eukaryota</taxon>
        <taxon>Metazoa</taxon>
        <taxon>Ecdysozoa</taxon>
        <taxon>Arthropoda</taxon>
        <taxon>Hexapoda</taxon>
        <taxon>Insecta</taxon>
        <taxon>Pterygota</taxon>
        <taxon>Neoptera</taxon>
        <taxon>Paraneoptera</taxon>
        <taxon>Hemiptera</taxon>
        <taxon>Sternorrhyncha</taxon>
        <taxon>Aphidomorpha</taxon>
        <taxon>Aphidoidea</taxon>
        <taxon>Aphididae</taxon>
        <taxon>Macrosiphini</taxon>
        <taxon>Macrosiphum</taxon>
    </lineage>
</organism>
<reference evidence="1 2" key="1">
    <citation type="submission" date="2023-01" db="EMBL/GenBank/DDBJ databases">
        <authorList>
            <person name="Whitehead M."/>
        </authorList>
    </citation>
    <scope>NUCLEOTIDE SEQUENCE [LARGE SCALE GENOMIC DNA]</scope>
</reference>
<evidence type="ECO:0000313" key="1">
    <source>
        <dbReference type="EMBL" id="CAI6376840.1"/>
    </source>
</evidence>
<gene>
    <name evidence="1" type="ORF">MEUPH1_LOCUS30171</name>
</gene>
<protein>
    <submittedName>
        <fullName evidence="1">Uncharacterized protein</fullName>
    </submittedName>
</protein>
<dbReference type="AlphaFoldDB" id="A0AAV0Y7G4"/>
<sequence length="92" mass="10554">MSTVFGWVLMGKTSSAPDRNIVTMCSTMDSVDRTLQRFLENEDVPTVEKSSQADLECEHNINQPQRANQMLTGRTNVYYTVSRKMSRFRSTK</sequence>
<dbReference type="Proteomes" id="UP001160148">
    <property type="component" value="Unassembled WGS sequence"/>
</dbReference>
<comment type="caution">
    <text evidence="1">The sequence shown here is derived from an EMBL/GenBank/DDBJ whole genome shotgun (WGS) entry which is preliminary data.</text>
</comment>
<name>A0AAV0Y7G4_9HEMI</name>